<organism evidence="4 5">
    <name type="scientific">Parageobacillus galactosidasius</name>
    <dbReference type="NCBI Taxonomy" id="883812"/>
    <lineage>
        <taxon>Bacteria</taxon>
        <taxon>Bacillati</taxon>
        <taxon>Bacillota</taxon>
        <taxon>Bacilli</taxon>
        <taxon>Bacillales</taxon>
        <taxon>Anoxybacillaceae</taxon>
        <taxon>Parageobacillus</taxon>
    </lineage>
</organism>
<dbReference type="EMBL" id="NDYL01000001">
    <property type="protein sequence ID" value="OXB94879.1"/>
    <property type="molecule type" value="Genomic_DNA"/>
</dbReference>
<feature type="compositionally biased region" description="Polar residues" evidence="3">
    <location>
        <begin position="115"/>
        <end position="126"/>
    </location>
</feature>
<proteinExistence type="predicted"/>
<evidence type="ECO:0000256" key="3">
    <source>
        <dbReference type="SAM" id="MobiDB-lite"/>
    </source>
</evidence>
<comment type="caution">
    <text evidence="4">The sequence shown here is derived from an EMBL/GenBank/DDBJ whole genome shotgun (WGS) entry which is preliminary data.</text>
</comment>
<evidence type="ECO:0000313" key="5">
    <source>
        <dbReference type="Proteomes" id="UP000198394"/>
    </source>
</evidence>
<accession>A0A226QTY1</accession>
<keyword evidence="2" id="KW-0175">Coiled coil</keyword>
<dbReference type="AlphaFoldDB" id="A0A226QTY1"/>
<protein>
    <submittedName>
        <fullName evidence="4">Uncharacterized protein</fullName>
    </submittedName>
</protein>
<sequence>MNAPAKKVMKEDVYEYIKDLVKQNGTDEIQLSASQISKHFNISIPTAHYHITNLVNDGSLIPLPKRGKHNTKYYKVKEVSDSKSSSTKLFNLNEIEKFKKELERTLKQTTKDLSSHVADQTNTANSDHQEDKNQKQEKEEKEQHVSIPETEETKEPVSVAHEEIPDFPKLHSVTEPLLEEKPLTLDERIERFLKESKNVASAEQLLTREDREVLAVMNETIQQNIVYLKDLSEQLSTIQNKKLIQELIDERNRLLEQIKRLNEQNELLQQQLKDTQEKHQLDPQRLRIMQQNIIHFVDTWLDQPNHALALGRRQFRETLVKHINDIFRYVLGLE</sequence>
<evidence type="ECO:0000256" key="2">
    <source>
        <dbReference type="SAM" id="Coils"/>
    </source>
</evidence>
<feature type="region of interest" description="Disordered" evidence="3">
    <location>
        <begin position="109"/>
        <end position="159"/>
    </location>
</feature>
<dbReference type="Proteomes" id="UP000198394">
    <property type="component" value="Unassembled WGS sequence"/>
</dbReference>
<dbReference type="InterPro" id="IPR036388">
    <property type="entry name" value="WH-like_DNA-bd_sf"/>
</dbReference>
<dbReference type="InterPro" id="IPR011991">
    <property type="entry name" value="ArsR-like_HTH"/>
</dbReference>
<evidence type="ECO:0000313" key="4">
    <source>
        <dbReference type="EMBL" id="OXB94879.1"/>
    </source>
</evidence>
<feature type="compositionally biased region" description="Basic and acidic residues" evidence="3">
    <location>
        <begin position="127"/>
        <end position="144"/>
    </location>
</feature>
<reference evidence="4 5" key="1">
    <citation type="submission" date="2017-04" db="EMBL/GenBank/DDBJ databases">
        <title>The genome sequence of Parageobacillus galactosidasius DSM 18751.</title>
        <authorList>
            <person name="Ramaloko W.T."/>
            <person name="Koen N."/>
            <person name="Polliack S."/>
            <person name="Aliyu H."/>
            <person name="Lebre P."/>
            <person name="Mohr T."/>
            <person name="Oswald F."/>
            <person name="Zwick M."/>
            <person name="Neumann A."/>
            <person name="Syldatk C."/>
            <person name="Cowan D."/>
            <person name="De Maayer P."/>
        </authorList>
    </citation>
    <scope>NUCLEOTIDE SEQUENCE [LARGE SCALE GENOMIC DNA]</scope>
    <source>
        <strain evidence="4 5">DSM 18751</strain>
    </source>
</reference>
<dbReference type="SUPFAM" id="SSF46785">
    <property type="entry name" value="Winged helix' DNA-binding domain"/>
    <property type="match status" value="1"/>
</dbReference>
<dbReference type="GO" id="GO:0003677">
    <property type="term" value="F:DNA binding"/>
    <property type="evidence" value="ECO:0007669"/>
    <property type="project" value="UniProtKB-KW"/>
</dbReference>
<keyword evidence="1" id="KW-0238">DNA-binding</keyword>
<feature type="coiled-coil region" evidence="2">
    <location>
        <begin position="244"/>
        <end position="278"/>
    </location>
</feature>
<dbReference type="InterPro" id="IPR036390">
    <property type="entry name" value="WH_DNA-bd_sf"/>
</dbReference>
<dbReference type="RefSeq" id="WP_089097334.1">
    <property type="nucleotide sequence ID" value="NZ_NDYL01000001.1"/>
</dbReference>
<keyword evidence="5" id="KW-1185">Reference proteome</keyword>
<dbReference type="CDD" id="cd00090">
    <property type="entry name" value="HTH_ARSR"/>
    <property type="match status" value="1"/>
</dbReference>
<gene>
    <name evidence="4" type="ORF">B9L23_08430</name>
</gene>
<dbReference type="Gene3D" id="1.10.10.10">
    <property type="entry name" value="Winged helix-like DNA-binding domain superfamily/Winged helix DNA-binding domain"/>
    <property type="match status" value="1"/>
</dbReference>
<name>A0A226QTY1_9BACL</name>
<evidence type="ECO:0000256" key="1">
    <source>
        <dbReference type="ARBA" id="ARBA00023125"/>
    </source>
</evidence>